<dbReference type="Proteomes" id="UP000182945">
    <property type="component" value="Chromosome"/>
</dbReference>
<dbReference type="GeneID" id="71516397"/>
<sequence length="147" mass="16068">MAINDQLASRISARTYVDNVNEVYYEARNGKASAWSTVDTIQDKDTGLKGYVLQNPDTEEVVISFRGTELPKVEKKQVEQKYVGSPSQDARLAGAGGGATLKDGNIVYDGNSITGIDKAEKDLTEDIQGIVFGDPNYTKKDMEQQSI</sequence>
<gene>
    <name evidence="1" type="ORF">BME96_18460</name>
</gene>
<dbReference type="EMBL" id="CP017962">
    <property type="protein sequence ID" value="APC50061.1"/>
    <property type="molecule type" value="Genomic_DNA"/>
</dbReference>
<dbReference type="AlphaFoldDB" id="A0AAC9J1Y4"/>
<dbReference type="Gene3D" id="3.40.50.1820">
    <property type="entry name" value="alpha/beta hydrolase"/>
    <property type="match status" value="1"/>
</dbReference>
<name>A0AAC9J1Y4_VIRHA</name>
<dbReference type="InterPro" id="IPR029058">
    <property type="entry name" value="AB_hydrolase_fold"/>
</dbReference>
<evidence type="ECO:0000313" key="2">
    <source>
        <dbReference type="Proteomes" id="UP000182945"/>
    </source>
</evidence>
<protein>
    <submittedName>
        <fullName evidence="1">Uncharacterized protein</fullName>
    </submittedName>
</protein>
<reference evidence="1 2" key="1">
    <citation type="submission" date="2016-11" db="EMBL/GenBank/DDBJ databases">
        <title>Complete genome sequencing of Virgibacillus halodenitrificans PDB-F2.</title>
        <authorList>
            <person name="Sun Z."/>
            <person name="Zhou Y."/>
            <person name="Li H."/>
        </authorList>
    </citation>
    <scope>NUCLEOTIDE SEQUENCE [LARGE SCALE GENOMIC DNA]</scope>
    <source>
        <strain evidence="1 2">PDB-F2</strain>
    </source>
</reference>
<dbReference type="RefSeq" id="WP_060678611.1">
    <property type="nucleotide sequence ID" value="NZ_CP017962.1"/>
</dbReference>
<dbReference type="KEGG" id="vhl:BME96_18460"/>
<accession>A0AAC9J1Y4</accession>
<organism evidence="1 2">
    <name type="scientific">Virgibacillus halodenitrificans</name>
    <name type="common">Bacillus halodenitrificans</name>
    <dbReference type="NCBI Taxonomy" id="1482"/>
    <lineage>
        <taxon>Bacteria</taxon>
        <taxon>Bacillati</taxon>
        <taxon>Bacillota</taxon>
        <taxon>Bacilli</taxon>
        <taxon>Bacillales</taxon>
        <taxon>Bacillaceae</taxon>
        <taxon>Virgibacillus</taxon>
    </lineage>
</organism>
<proteinExistence type="predicted"/>
<evidence type="ECO:0000313" key="1">
    <source>
        <dbReference type="EMBL" id="APC50061.1"/>
    </source>
</evidence>